<evidence type="ECO:0000313" key="2">
    <source>
        <dbReference type="EMBL" id="KAF6808685.1"/>
    </source>
</evidence>
<dbReference type="AlphaFoldDB" id="A0A8H6MUF7"/>
<feature type="region of interest" description="Disordered" evidence="1">
    <location>
        <begin position="125"/>
        <end position="166"/>
    </location>
</feature>
<keyword evidence="3" id="KW-1185">Reference proteome</keyword>
<dbReference type="Proteomes" id="UP000652219">
    <property type="component" value="Unassembled WGS sequence"/>
</dbReference>
<sequence>MRGSGYTHNASFEIKRGQRVAASSLQLAARTRPPHTANHCTKPDPSEADTAAGGPDCFDRPEGSTSASRTRQEAPKAQETTRLKSNYSPPSALVAARTDTCPQFTRASRLVSSRLAAVLLSSAPGTASMKRTSPGRYHGMHDVEHPETTRRGPGEAPSPTNGPSALTGPCLSMSFYHNSRPQLRAAVVLANTPQADNRSPPTSGQGAISLSVGKWEGSWLHCSSSDRCRGWRWRLCRDPNALALNTVACDRLPSAKGGPLDKDTMAVVPEGHEGMHSLKELVMMKGSIQGSSKAVDAVLPAGTQDAHDEP</sequence>
<evidence type="ECO:0000256" key="1">
    <source>
        <dbReference type="SAM" id="MobiDB-lite"/>
    </source>
</evidence>
<feature type="compositionally biased region" description="Polar residues" evidence="1">
    <location>
        <begin position="1"/>
        <end position="10"/>
    </location>
</feature>
<protein>
    <submittedName>
        <fullName evidence="2">Uncharacterized protein</fullName>
    </submittedName>
</protein>
<feature type="compositionally biased region" description="Basic and acidic residues" evidence="1">
    <location>
        <begin position="139"/>
        <end position="153"/>
    </location>
</feature>
<proteinExistence type="predicted"/>
<organism evidence="2 3">
    <name type="scientific">Colletotrichum sojae</name>
    <dbReference type="NCBI Taxonomy" id="2175907"/>
    <lineage>
        <taxon>Eukaryota</taxon>
        <taxon>Fungi</taxon>
        <taxon>Dikarya</taxon>
        <taxon>Ascomycota</taxon>
        <taxon>Pezizomycotina</taxon>
        <taxon>Sordariomycetes</taxon>
        <taxon>Hypocreomycetidae</taxon>
        <taxon>Glomerellales</taxon>
        <taxon>Glomerellaceae</taxon>
        <taxon>Colletotrichum</taxon>
        <taxon>Colletotrichum orchidearum species complex</taxon>
    </lineage>
</organism>
<comment type="caution">
    <text evidence="2">The sequence shown here is derived from an EMBL/GenBank/DDBJ whole genome shotgun (WGS) entry which is preliminary data.</text>
</comment>
<reference evidence="2 3" key="1">
    <citation type="journal article" date="2020" name="Phytopathology">
        <title>Genome Sequence Resources of Colletotrichum truncatum, C. plurivorum, C. musicola, and C. sojae: Four Species Pathogenic to Soybean (Glycine max).</title>
        <authorList>
            <person name="Rogerio F."/>
            <person name="Boufleur T.R."/>
            <person name="Ciampi-Guillardi M."/>
            <person name="Sukno S.A."/>
            <person name="Thon M.R."/>
            <person name="Massola Junior N.S."/>
            <person name="Baroncelli R."/>
        </authorList>
    </citation>
    <scope>NUCLEOTIDE SEQUENCE [LARGE SCALE GENOMIC DNA]</scope>
    <source>
        <strain evidence="2 3">LFN0009</strain>
    </source>
</reference>
<dbReference type="EMBL" id="WIGN01000113">
    <property type="protein sequence ID" value="KAF6808685.1"/>
    <property type="molecule type" value="Genomic_DNA"/>
</dbReference>
<feature type="region of interest" description="Disordered" evidence="1">
    <location>
        <begin position="1"/>
        <end position="91"/>
    </location>
</feature>
<accession>A0A8H6MUF7</accession>
<gene>
    <name evidence="2" type="ORF">CSOJ01_07357</name>
</gene>
<name>A0A8H6MUF7_9PEZI</name>
<evidence type="ECO:0000313" key="3">
    <source>
        <dbReference type="Proteomes" id="UP000652219"/>
    </source>
</evidence>
<feature type="compositionally biased region" description="Basic and acidic residues" evidence="1">
    <location>
        <begin position="70"/>
        <end position="82"/>
    </location>
</feature>